<dbReference type="Gene3D" id="1.25.40.20">
    <property type="entry name" value="Ankyrin repeat-containing domain"/>
    <property type="match status" value="1"/>
</dbReference>
<gene>
    <name evidence="5" type="primary">LOC108628184</name>
</gene>
<dbReference type="Proteomes" id="UP000694925">
    <property type="component" value="Unplaced"/>
</dbReference>
<dbReference type="PROSITE" id="PS50297">
    <property type="entry name" value="ANK_REP_REGION"/>
    <property type="match status" value="2"/>
</dbReference>
<dbReference type="PROSITE" id="PS50088">
    <property type="entry name" value="ANK_REPEAT"/>
    <property type="match status" value="2"/>
</dbReference>
<feature type="repeat" description="ANK" evidence="3">
    <location>
        <begin position="31"/>
        <end position="63"/>
    </location>
</feature>
<feature type="repeat" description="ANK" evidence="3">
    <location>
        <begin position="1"/>
        <end position="31"/>
    </location>
</feature>
<evidence type="ECO:0000313" key="5">
    <source>
        <dbReference type="RefSeq" id="XP_017885424.1"/>
    </source>
</evidence>
<organism evidence="4 5">
    <name type="scientific">Ceratina calcarata</name>
    <dbReference type="NCBI Taxonomy" id="156304"/>
    <lineage>
        <taxon>Eukaryota</taxon>
        <taxon>Metazoa</taxon>
        <taxon>Ecdysozoa</taxon>
        <taxon>Arthropoda</taxon>
        <taxon>Hexapoda</taxon>
        <taxon>Insecta</taxon>
        <taxon>Pterygota</taxon>
        <taxon>Neoptera</taxon>
        <taxon>Endopterygota</taxon>
        <taxon>Hymenoptera</taxon>
        <taxon>Apocrita</taxon>
        <taxon>Aculeata</taxon>
        <taxon>Apoidea</taxon>
        <taxon>Anthophila</taxon>
        <taxon>Apidae</taxon>
        <taxon>Ceratina</taxon>
        <taxon>Zadontomerus</taxon>
    </lineage>
</organism>
<dbReference type="InterPro" id="IPR051637">
    <property type="entry name" value="Ank_repeat_dom-contain_49"/>
</dbReference>
<keyword evidence="4" id="KW-1185">Reference proteome</keyword>
<dbReference type="SMART" id="SM00248">
    <property type="entry name" value="ANK"/>
    <property type="match status" value="3"/>
</dbReference>
<dbReference type="Pfam" id="PF12796">
    <property type="entry name" value="Ank_2"/>
    <property type="match status" value="1"/>
</dbReference>
<dbReference type="KEGG" id="ccal:108628184"/>
<accession>A0AAJ7NAU7</accession>
<proteinExistence type="predicted"/>
<evidence type="ECO:0000256" key="1">
    <source>
        <dbReference type="ARBA" id="ARBA00022737"/>
    </source>
</evidence>
<dbReference type="SUPFAM" id="SSF48403">
    <property type="entry name" value="Ankyrin repeat"/>
    <property type="match status" value="1"/>
</dbReference>
<feature type="non-terminal residue" evidence="5">
    <location>
        <position position="113"/>
    </location>
</feature>
<sequence length="113" mass="12536">MTPLHLAAYEGYDGIVETLIRRGARINAKSIHGTPLHLAAANGHCNIVQFLLDQKARIDVKDGKNRTALELAVAYGRLEVVKILLLPKKVDVNTKYNCSTLLHMSSQELNLEM</sequence>
<dbReference type="InterPro" id="IPR036770">
    <property type="entry name" value="Ankyrin_rpt-contain_sf"/>
</dbReference>
<keyword evidence="1" id="KW-0677">Repeat</keyword>
<dbReference type="InterPro" id="IPR002110">
    <property type="entry name" value="Ankyrin_rpt"/>
</dbReference>
<dbReference type="GeneID" id="108628184"/>
<dbReference type="PANTHER" id="PTHR24180:SF45">
    <property type="entry name" value="POLY [ADP-RIBOSE] POLYMERASE TANKYRASE"/>
    <property type="match status" value="1"/>
</dbReference>
<reference evidence="5" key="1">
    <citation type="submission" date="2025-08" db="UniProtKB">
        <authorList>
            <consortium name="RefSeq"/>
        </authorList>
    </citation>
    <scope>IDENTIFICATION</scope>
    <source>
        <tissue evidence="5">Whole body</tissue>
    </source>
</reference>
<protein>
    <submittedName>
        <fullName evidence="5">26S proteasome non-ATPase regulatory subunit 10-like</fullName>
    </submittedName>
</protein>
<dbReference type="AlphaFoldDB" id="A0AAJ7NAU7"/>
<dbReference type="PANTHER" id="PTHR24180">
    <property type="entry name" value="CYCLIN-DEPENDENT KINASE INHIBITOR 2C-RELATED"/>
    <property type="match status" value="1"/>
</dbReference>
<evidence type="ECO:0000256" key="3">
    <source>
        <dbReference type="PROSITE-ProRule" id="PRU00023"/>
    </source>
</evidence>
<name>A0AAJ7NAU7_9HYME</name>
<evidence type="ECO:0000256" key="2">
    <source>
        <dbReference type="ARBA" id="ARBA00023043"/>
    </source>
</evidence>
<dbReference type="RefSeq" id="XP_017885424.1">
    <property type="nucleotide sequence ID" value="XM_018029935.1"/>
</dbReference>
<evidence type="ECO:0000313" key="4">
    <source>
        <dbReference type="Proteomes" id="UP000694925"/>
    </source>
</evidence>
<keyword evidence="2 3" id="KW-0040">ANK repeat</keyword>